<feature type="repeat" description="ANK" evidence="3">
    <location>
        <begin position="172"/>
        <end position="204"/>
    </location>
</feature>
<dbReference type="InterPro" id="IPR002110">
    <property type="entry name" value="Ankyrin_rpt"/>
</dbReference>
<keyword evidence="2 3" id="KW-0040">ANK repeat</keyword>
<dbReference type="EMBL" id="NHTK01006128">
    <property type="protein sequence ID" value="PPQ63235.1"/>
    <property type="molecule type" value="Genomic_DNA"/>
</dbReference>
<dbReference type="PANTHER" id="PTHR24180:SF45">
    <property type="entry name" value="POLY [ADP-RIBOSE] POLYMERASE TANKYRASE"/>
    <property type="match status" value="1"/>
</dbReference>
<dbReference type="InParanoid" id="A0A409VCZ3"/>
<keyword evidence="1" id="KW-0677">Repeat</keyword>
<dbReference type="PROSITE" id="PS50297">
    <property type="entry name" value="ANK_REP_REGION"/>
    <property type="match status" value="4"/>
</dbReference>
<dbReference type="Gene3D" id="1.25.40.20">
    <property type="entry name" value="Ankyrin repeat-containing domain"/>
    <property type="match status" value="2"/>
</dbReference>
<comment type="caution">
    <text evidence="4">The sequence shown here is derived from an EMBL/GenBank/DDBJ whole genome shotgun (WGS) entry which is preliminary data.</text>
</comment>
<name>A0A409VCZ3_9AGAR</name>
<dbReference type="AlphaFoldDB" id="A0A409VCZ3"/>
<protein>
    <submittedName>
        <fullName evidence="4">Uncharacterized protein</fullName>
    </submittedName>
</protein>
<feature type="repeat" description="ANK" evidence="3">
    <location>
        <begin position="68"/>
        <end position="100"/>
    </location>
</feature>
<dbReference type="GO" id="GO:0005634">
    <property type="term" value="C:nucleus"/>
    <property type="evidence" value="ECO:0007669"/>
    <property type="project" value="TreeGrafter"/>
</dbReference>
<reference evidence="4 5" key="1">
    <citation type="journal article" date="2018" name="Evol. Lett.">
        <title>Horizontal gene cluster transfer increased hallucinogenic mushroom diversity.</title>
        <authorList>
            <person name="Reynolds H.T."/>
            <person name="Vijayakumar V."/>
            <person name="Gluck-Thaler E."/>
            <person name="Korotkin H.B."/>
            <person name="Matheny P.B."/>
            <person name="Slot J.C."/>
        </authorList>
    </citation>
    <scope>NUCLEOTIDE SEQUENCE [LARGE SCALE GENOMIC DNA]</scope>
    <source>
        <strain evidence="4 5">2629</strain>
    </source>
</reference>
<evidence type="ECO:0000256" key="2">
    <source>
        <dbReference type="ARBA" id="ARBA00023043"/>
    </source>
</evidence>
<dbReference type="SUPFAM" id="SSF48403">
    <property type="entry name" value="Ankyrin repeat"/>
    <property type="match status" value="1"/>
</dbReference>
<dbReference type="PRINTS" id="PR01415">
    <property type="entry name" value="ANKYRIN"/>
</dbReference>
<gene>
    <name evidence="4" type="ORF">CVT24_005695</name>
</gene>
<dbReference type="Pfam" id="PF13606">
    <property type="entry name" value="Ank_3"/>
    <property type="match status" value="1"/>
</dbReference>
<accession>A0A409VCZ3</accession>
<dbReference type="STRING" id="181874.A0A409VCZ3"/>
<dbReference type="GO" id="GO:0070198">
    <property type="term" value="P:protein localization to chromosome, telomeric region"/>
    <property type="evidence" value="ECO:0007669"/>
    <property type="project" value="TreeGrafter"/>
</dbReference>
<keyword evidence="5" id="KW-1185">Reference proteome</keyword>
<dbReference type="Proteomes" id="UP000284842">
    <property type="component" value="Unassembled WGS sequence"/>
</dbReference>
<evidence type="ECO:0000313" key="4">
    <source>
        <dbReference type="EMBL" id="PPQ63235.1"/>
    </source>
</evidence>
<evidence type="ECO:0000256" key="1">
    <source>
        <dbReference type="ARBA" id="ARBA00022737"/>
    </source>
</evidence>
<feature type="repeat" description="ANK" evidence="3">
    <location>
        <begin position="35"/>
        <end position="67"/>
    </location>
</feature>
<dbReference type="OrthoDB" id="539213at2759"/>
<dbReference type="GO" id="GO:0003950">
    <property type="term" value="F:NAD+ poly-ADP-ribosyltransferase activity"/>
    <property type="evidence" value="ECO:0007669"/>
    <property type="project" value="TreeGrafter"/>
</dbReference>
<organism evidence="4 5">
    <name type="scientific">Panaeolus cyanescens</name>
    <dbReference type="NCBI Taxonomy" id="181874"/>
    <lineage>
        <taxon>Eukaryota</taxon>
        <taxon>Fungi</taxon>
        <taxon>Dikarya</taxon>
        <taxon>Basidiomycota</taxon>
        <taxon>Agaricomycotina</taxon>
        <taxon>Agaricomycetes</taxon>
        <taxon>Agaricomycetidae</taxon>
        <taxon>Agaricales</taxon>
        <taxon>Agaricineae</taxon>
        <taxon>Galeropsidaceae</taxon>
        <taxon>Panaeolus</taxon>
    </lineage>
</organism>
<dbReference type="SMART" id="SM00248">
    <property type="entry name" value="ANK"/>
    <property type="match status" value="6"/>
</dbReference>
<evidence type="ECO:0000256" key="3">
    <source>
        <dbReference type="PROSITE-ProRule" id="PRU00023"/>
    </source>
</evidence>
<dbReference type="PANTHER" id="PTHR24180">
    <property type="entry name" value="CYCLIN-DEPENDENT KINASE INHIBITOR 2C-RELATED"/>
    <property type="match status" value="1"/>
</dbReference>
<dbReference type="Pfam" id="PF12796">
    <property type="entry name" value="Ank_2"/>
    <property type="match status" value="2"/>
</dbReference>
<dbReference type="InterPro" id="IPR036770">
    <property type="entry name" value="Ankyrin_rpt-contain_sf"/>
</dbReference>
<sequence>MSRLSVHSAAQNNQLSLIRTLITEDPKLVNAVDADERTPLHWAASSGSIDIVRFLIDQKAEVDKVDGSGWTPLHIAVSAGHENVVRELIGAGADVNGKNDKGLTPLHYAASKSRIDIGKLLISRGADTNARDKANQLPLHRAATTGSIGFIRMLLESSSPSNKLRLNTADRVGNTPLHLAMDSAHAEAAILLINAGADRTRENLDGETPENVPGVGGQEQKLARQHVIEHCGRPE</sequence>
<dbReference type="GO" id="GO:0005737">
    <property type="term" value="C:cytoplasm"/>
    <property type="evidence" value="ECO:0007669"/>
    <property type="project" value="TreeGrafter"/>
</dbReference>
<dbReference type="GO" id="GO:1904355">
    <property type="term" value="P:positive regulation of telomere capping"/>
    <property type="evidence" value="ECO:0007669"/>
    <property type="project" value="TreeGrafter"/>
</dbReference>
<proteinExistence type="predicted"/>
<evidence type="ECO:0000313" key="5">
    <source>
        <dbReference type="Proteomes" id="UP000284842"/>
    </source>
</evidence>
<dbReference type="PROSITE" id="PS50088">
    <property type="entry name" value="ANK_REPEAT"/>
    <property type="match status" value="4"/>
</dbReference>
<feature type="repeat" description="ANK" evidence="3">
    <location>
        <begin position="101"/>
        <end position="133"/>
    </location>
</feature>
<dbReference type="InterPro" id="IPR051637">
    <property type="entry name" value="Ank_repeat_dom-contain_49"/>
</dbReference>